<evidence type="ECO:0000256" key="4">
    <source>
        <dbReference type="ARBA" id="ARBA00005189"/>
    </source>
</evidence>
<evidence type="ECO:0000256" key="1">
    <source>
        <dbReference type="ARBA" id="ARBA00001698"/>
    </source>
</evidence>
<evidence type="ECO:0000256" key="7">
    <source>
        <dbReference type="ARBA" id="ARBA00019373"/>
    </source>
</evidence>
<protein>
    <recommendedName>
        <fullName evidence="7 18">Phosphatidate cytidylyltransferase</fullName>
        <ecNumber evidence="6 18">2.7.7.41</ecNumber>
    </recommendedName>
</protein>
<evidence type="ECO:0000256" key="3">
    <source>
        <dbReference type="ARBA" id="ARBA00005119"/>
    </source>
</evidence>
<feature type="transmembrane region" description="Helical" evidence="19">
    <location>
        <begin position="7"/>
        <end position="40"/>
    </location>
</feature>
<dbReference type="PROSITE" id="PS01315">
    <property type="entry name" value="CDS"/>
    <property type="match status" value="1"/>
</dbReference>
<evidence type="ECO:0000256" key="11">
    <source>
        <dbReference type="ARBA" id="ARBA00022692"/>
    </source>
</evidence>
<feature type="transmembrane region" description="Helical" evidence="19">
    <location>
        <begin position="198"/>
        <end position="217"/>
    </location>
</feature>
<keyword evidence="13 19" id="KW-1133">Transmembrane helix</keyword>
<evidence type="ECO:0000313" key="20">
    <source>
        <dbReference type="EMBL" id="TES85868.1"/>
    </source>
</evidence>
<feature type="transmembrane region" description="Helical" evidence="19">
    <location>
        <begin position="102"/>
        <end position="123"/>
    </location>
</feature>
<dbReference type="Proteomes" id="UP000320781">
    <property type="component" value="Unassembled WGS sequence"/>
</dbReference>
<dbReference type="UniPathway" id="UPA00557">
    <property type="reaction ID" value="UER00614"/>
</dbReference>
<name>A0A523QJR4_UNCAE</name>
<evidence type="ECO:0000256" key="19">
    <source>
        <dbReference type="SAM" id="Phobius"/>
    </source>
</evidence>
<dbReference type="GO" id="GO:0016024">
    <property type="term" value="P:CDP-diacylglycerol biosynthetic process"/>
    <property type="evidence" value="ECO:0007669"/>
    <property type="project" value="UniProtKB-UniPathway"/>
</dbReference>
<organism evidence="20 21">
    <name type="scientific">Aerophobetes bacterium</name>
    <dbReference type="NCBI Taxonomy" id="2030807"/>
    <lineage>
        <taxon>Bacteria</taxon>
        <taxon>Candidatus Aerophobota</taxon>
    </lineage>
</organism>
<dbReference type="Pfam" id="PF01148">
    <property type="entry name" value="CTP_transf_1"/>
    <property type="match status" value="1"/>
</dbReference>
<dbReference type="EMBL" id="SOKU01000160">
    <property type="protein sequence ID" value="TES85868.1"/>
    <property type="molecule type" value="Genomic_DNA"/>
</dbReference>
<keyword evidence="16" id="KW-0594">Phospholipid biosynthesis</keyword>
<gene>
    <name evidence="20" type="ORF">E3J95_03435</name>
</gene>
<keyword evidence="14" id="KW-0443">Lipid metabolism</keyword>
<evidence type="ECO:0000256" key="17">
    <source>
        <dbReference type="ARBA" id="ARBA00023264"/>
    </source>
</evidence>
<reference evidence="20 21" key="1">
    <citation type="submission" date="2019-03" db="EMBL/GenBank/DDBJ databases">
        <title>Metabolic potential of uncultured bacteria and archaea associated with petroleum seepage in deep-sea sediments.</title>
        <authorList>
            <person name="Dong X."/>
            <person name="Hubert C."/>
        </authorList>
    </citation>
    <scope>NUCLEOTIDE SEQUENCE [LARGE SCALE GENOMIC DNA]</scope>
    <source>
        <strain evidence="20">E44_bin92</strain>
    </source>
</reference>
<evidence type="ECO:0000256" key="14">
    <source>
        <dbReference type="ARBA" id="ARBA00023098"/>
    </source>
</evidence>
<keyword evidence="11 18" id="KW-0812">Transmembrane</keyword>
<evidence type="ECO:0000256" key="2">
    <source>
        <dbReference type="ARBA" id="ARBA00004651"/>
    </source>
</evidence>
<comment type="catalytic activity">
    <reaction evidence="1 18">
        <text>a 1,2-diacyl-sn-glycero-3-phosphate + CTP + H(+) = a CDP-1,2-diacyl-sn-glycerol + diphosphate</text>
        <dbReference type="Rhea" id="RHEA:16229"/>
        <dbReference type="ChEBI" id="CHEBI:15378"/>
        <dbReference type="ChEBI" id="CHEBI:33019"/>
        <dbReference type="ChEBI" id="CHEBI:37563"/>
        <dbReference type="ChEBI" id="CHEBI:58332"/>
        <dbReference type="ChEBI" id="CHEBI:58608"/>
        <dbReference type="EC" id="2.7.7.41"/>
    </reaction>
</comment>
<keyword evidence="15 19" id="KW-0472">Membrane</keyword>
<evidence type="ECO:0000256" key="5">
    <source>
        <dbReference type="ARBA" id="ARBA00010185"/>
    </source>
</evidence>
<keyword evidence="12 18" id="KW-0548">Nucleotidyltransferase</keyword>
<dbReference type="PANTHER" id="PTHR46382:SF1">
    <property type="entry name" value="PHOSPHATIDATE CYTIDYLYLTRANSFERASE"/>
    <property type="match status" value="1"/>
</dbReference>
<evidence type="ECO:0000256" key="12">
    <source>
        <dbReference type="ARBA" id="ARBA00022695"/>
    </source>
</evidence>
<feature type="transmembrane region" description="Helical" evidence="19">
    <location>
        <begin position="174"/>
        <end position="192"/>
    </location>
</feature>
<feature type="transmembrane region" description="Helical" evidence="19">
    <location>
        <begin position="135"/>
        <end position="153"/>
    </location>
</feature>
<dbReference type="EC" id="2.7.7.41" evidence="6 18"/>
<proteinExistence type="inferred from homology"/>
<sequence length="265" mass="29035">MFLKRVLVAAIFVPVLIVFIWWGGIPFLCLTGAIIGVALIEFYWGMSSAGIKLLPQEGVVLGILLPVSIYLGGAGILPLVLVFIVLFVSLRQFFKFRVQGSSASVFLTLGGILYISLLLSHVIMLRAIPGLGGKLVLTVFFVTWMGDSGAYFIGMVGGKHKLFPHISPNKSLEGLMGGVLLSCVAIFISQAWLSFPFLHLVILGVLTGVMGQLGDFFESMLKREVKRKDFGFILPGHGGVLDRFDSLLFTAPVFYHYLRYFIIGI</sequence>
<evidence type="ECO:0000256" key="9">
    <source>
        <dbReference type="ARBA" id="ARBA00022516"/>
    </source>
</evidence>
<comment type="pathway">
    <text evidence="3 18">Phospholipid metabolism; CDP-diacylglycerol biosynthesis; CDP-diacylglycerol from sn-glycerol 3-phosphate: step 3/3.</text>
</comment>
<evidence type="ECO:0000256" key="10">
    <source>
        <dbReference type="ARBA" id="ARBA00022679"/>
    </source>
</evidence>
<accession>A0A523QJR4</accession>
<feature type="transmembrane region" description="Helical" evidence="19">
    <location>
        <begin position="60"/>
        <end position="90"/>
    </location>
</feature>
<dbReference type="PANTHER" id="PTHR46382">
    <property type="entry name" value="PHOSPHATIDATE CYTIDYLYLTRANSFERASE"/>
    <property type="match status" value="1"/>
</dbReference>
<keyword evidence="9" id="KW-0444">Lipid biosynthesis</keyword>
<dbReference type="InterPro" id="IPR000374">
    <property type="entry name" value="PC_trans"/>
</dbReference>
<evidence type="ECO:0000256" key="18">
    <source>
        <dbReference type="RuleBase" id="RU003938"/>
    </source>
</evidence>
<evidence type="ECO:0000256" key="15">
    <source>
        <dbReference type="ARBA" id="ARBA00023136"/>
    </source>
</evidence>
<evidence type="ECO:0000313" key="21">
    <source>
        <dbReference type="Proteomes" id="UP000320781"/>
    </source>
</evidence>
<comment type="caution">
    <text evidence="20">The sequence shown here is derived from an EMBL/GenBank/DDBJ whole genome shotgun (WGS) entry which is preliminary data.</text>
</comment>
<comment type="pathway">
    <text evidence="4">Lipid metabolism.</text>
</comment>
<comment type="similarity">
    <text evidence="5 18">Belongs to the CDS family.</text>
</comment>
<keyword evidence="10 18" id="KW-0808">Transferase</keyword>
<comment type="subcellular location">
    <subcellularLocation>
        <location evidence="2">Cell membrane</location>
        <topology evidence="2">Multi-pass membrane protein</topology>
    </subcellularLocation>
</comment>
<keyword evidence="17" id="KW-1208">Phospholipid metabolism</keyword>
<evidence type="ECO:0000256" key="6">
    <source>
        <dbReference type="ARBA" id="ARBA00012487"/>
    </source>
</evidence>
<evidence type="ECO:0000256" key="13">
    <source>
        <dbReference type="ARBA" id="ARBA00022989"/>
    </source>
</evidence>
<dbReference type="GO" id="GO:0005886">
    <property type="term" value="C:plasma membrane"/>
    <property type="evidence" value="ECO:0007669"/>
    <property type="project" value="UniProtKB-SubCell"/>
</dbReference>
<dbReference type="AlphaFoldDB" id="A0A523QJR4"/>
<evidence type="ECO:0000256" key="8">
    <source>
        <dbReference type="ARBA" id="ARBA00022475"/>
    </source>
</evidence>
<dbReference type="GO" id="GO:0004605">
    <property type="term" value="F:phosphatidate cytidylyltransferase activity"/>
    <property type="evidence" value="ECO:0007669"/>
    <property type="project" value="UniProtKB-EC"/>
</dbReference>
<evidence type="ECO:0000256" key="16">
    <source>
        <dbReference type="ARBA" id="ARBA00023209"/>
    </source>
</evidence>
<keyword evidence="8" id="KW-1003">Cell membrane</keyword>